<protein>
    <submittedName>
        <fullName evidence="5">ArsR family transcriptional regulator</fullName>
    </submittedName>
</protein>
<accession>A0ABX9KEV9</accession>
<dbReference type="PRINTS" id="PR00778">
    <property type="entry name" value="HTHARSR"/>
</dbReference>
<reference evidence="5 6" key="1">
    <citation type="submission" date="2018-08" db="EMBL/GenBank/DDBJ databases">
        <title>Draft genome sequence of Psychrilyobacter sp. strain SD5 isolated from Black Sea water.</title>
        <authorList>
            <person name="Yadav S."/>
            <person name="Villanueva L."/>
            <person name="Damste J.S.S."/>
        </authorList>
    </citation>
    <scope>NUCLEOTIDE SEQUENCE [LARGE SCALE GENOMIC DNA]</scope>
    <source>
        <strain evidence="5 6">SD5</strain>
    </source>
</reference>
<evidence type="ECO:0000256" key="1">
    <source>
        <dbReference type="ARBA" id="ARBA00023015"/>
    </source>
</evidence>
<dbReference type="InterPro" id="IPR001845">
    <property type="entry name" value="HTH_ArsR_DNA-bd_dom"/>
</dbReference>
<feature type="domain" description="HTH arsR-type" evidence="4">
    <location>
        <begin position="1"/>
        <end position="97"/>
    </location>
</feature>
<dbReference type="PANTHER" id="PTHR43132:SF2">
    <property type="entry name" value="ARSENICAL RESISTANCE OPERON REPRESSOR ARSR-RELATED"/>
    <property type="match status" value="1"/>
</dbReference>
<dbReference type="Gene3D" id="1.10.10.10">
    <property type="entry name" value="Winged helix-like DNA-binding domain superfamily/Winged helix DNA-binding domain"/>
    <property type="match status" value="1"/>
</dbReference>
<evidence type="ECO:0000256" key="3">
    <source>
        <dbReference type="ARBA" id="ARBA00023163"/>
    </source>
</evidence>
<dbReference type="PANTHER" id="PTHR43132">
    <property type="entry name" value="ARSENICAL RESISTANCE OPERON REPRESSOR ARSR-RELATED"/>
    <property type="match status" value="1"/>
</dbReference>
<organism evidence="5 6">
    <name type="scientific">Psychrilyobacter piezotolerans</name>
    <dbReference type="NCBI Taxonomy" id="2293438"/>
    <lineage>
        <taxon>Bacteria</taxon>
        <taxon>Fusobacteriati</taxon>
        <taxon>Fusobacteriota</taxon>
        <taxon>Fusobacteriia</taxon>
        <taxon>Fusobacteriales</taxon>
        <taxon>Fusobacteriaceae</taxon>
        <taxon>Psychrilyobacter</taxon>
    </lineage>
</organism>
<keyword evidence="1" id="KW-0805">Transcription regulation</keyword>
<sequence length="97" mass="11038">MNNIDFQARIFKALGHPLRLKILKKLVSGELCVCKLVDDTEFTQANLSQHLKILSNAGLIVKRKEGNYSHYRISDDKTIDLLAHCEDIAANYIKKLL</sequence>
<keyword evidence="3" id="KW-0804">Transcription</keyword>
<keyword evidence="6" id="KW-1185">Reference proteome</keyword>
<dbReference type="Proteomes" id="UP000263486">
    <property type="component" value="Unassembled WGS sequence"/>
</dbReference>
<name>A0ABX9KEV9_9FUSO</name>
<dbReference type="InterPro" id="IPR051011">
    <property type="entry name" value="Metal_resp_trans_reg"/>
</dbReference>
<dbReference type="PROSITE" id="PS50987">
    <property type="entry name" value="HTH_ARSR_2"/>
    <property type="match status" value="1"/>
</dbReference>
<dbReference type="NCBIfam" id="NF033788">
    <property type="entry name" value="HTH_metalloreg"/>
    <property type="match status" value="1"/>
</dbReference>
<dbReference type="Pfam" id="PF01022">
    <property type="entry name" value="HTH_5"/>
    <property type="match status" value="1"/>
</dbReference>
<dbReference type="EMBL" id="QUAJ01000022">
    <property type="protein sequence ID" value="REI40234.1"/>
    <property type="molecule type" value="Genomic_DNA"/>
</dbReference>
<dbReference type="InterPro" id="IPR011991">
    <property type="entry name" value="ArsR-like_HTH"/>
</dbReference>
<evidence type="ECO:0000259" key="4">
    <source>
        <dbReference type="PROSITE" id="PS50987"/>
    </source>
</evidence>
<proteinExistence type="predicted"/>
<evidence type="ECO:0000313" key="6">
    <source>
        <dbReference type="Proteomes" id="UP000263486"/>
    </source>
</evidence>
<dbReference type="InterPro" id="IPR036390">
    <property type="entry name" value="WH_DNA-bd_sf"/>
</dbReference>
<evidence type="ECO:0000256" key="2">
    <source>
        <dbReference type="ARBA" id="ARBA00023125"/>
    </source>
</evidence>
<gene>
    <name evidence="5" type="ORF">DYH56_11725</name>
</gene>
<dbReference type="CDD" id="cd00090">
    <property type="entry name" value="HTH_ARSR"/>
    <property type="match status" value="1"/>
</dbReference>
<dbReference type="InterPro" id="IPR036388">
    <property type="entry name" value="WH-like_DNA-bd_sf"/>
</dbReference>
<keyword evidence="2" id="KW-0238">DNA-binding</keyword>
<dbReference type="RefSeq" id="WP_114643063.1">
    <property type="nucleotide sequence ID" value="NZ_JAACIO010000022.1"/>
</dbReference>
<dbReference type="SUPFAM" id="SSF46785">
    <property type="entry name" value="Winged helix' DNA-binding domain"/>
    <property type="match status" value="1"/>
</dbReference>
<dbReference type="SMART" id="SM00418">
    <property type="entry name" value="HTH_ARSR"/>
    <property type="match status" value="1"/>
</dbReference>
<evidence type="ECO:0000313" key="5">
    <source>
        <dbReference type="EMBL" id="REI40234.1"/>
    </source>
</evidence>
<comment type="caution">
    <text evidence="5">The sequence shown here is derived from an EMBL/GenBank/DDBJ whole genome shotgun (WGS) entry which is preliminary data.</text>
</comment>